<evidence type="ECO:0000313" key="3">
    <source>
        <dbReference type="EMBL" id="ODR98745.1"/>
    </source>
</evidence>
<protein>
    <recommendedName>
        <fullName evidence="5">Tetratricopeptide repeat protein</fullName>
    </recommendedName>
</protein>
<evidence type="ECO:0008006" key="5">
    <source>
        <dbReference type="Google" id="ProtNLM"/>
    </source>
</evidence>
<comment type="caution">
    <text evidence="3">The sequence shown here is derived from an EMBL/GenBank/DDBJ whole genome shotgun (WGS) entry which is preliminary data.</text>
</comment>
<evidence type="ECO:0000313" key="4">
    <source>
        <dbReference type="Proteomes" id="UP000095042"/>
    </source>
</evidence>
<accession>A0A1E3VYU4</accession>
<keyword evidence="4" id="KW-1185">Reference proteome</keyword>
<dbReference type="EMBL" id="LPWD01000445">
    <property type="protein sequence ID" value="ODR98745.1"/>
    <property type="molecule type" value="Genomic_DNA"/>
</dbReference>
<organism evidence="3 4">
    <name type="scientific">Methyloceanibacter marginalis</name>
    <dbReference type="NCBI Taxonomy" id="1774971"/>
    <lineage>
        <taxon>Bacteria</taxon>
        <taxon>Pseudomonadati</taxon>
        <taxon>Pseudomonadota</taxon>
        <taxon>Alphaproteobacteria</taxon>
        <taxon>Hyphomicrobiales</taxon>
        <taxon>Hyphomicrobiaceae</taxon>
        <taxon>Methyloceanibacter</taxon>
    </lineage>
</organism>
<evidence type="ECO:0000256" key="1">
    <source>
        <dbReference type="SAM" id="MobiDB-lite"/>
    </source>
</evidence>
<evidence type="ECO:0000256" key="2">
    <source>
        <dbReference type="SAM" id="SignalP"/>
    </source>
</evidence>
<reference evidence="3 4" key="1">
    <citation type="journal article" date="2016" name="Environ. Microbiol.">
        <title>New Methyloceanibacter diversity from North Sea sediments includes methanotroph containing solely the soluble methane monooxygenase.</title>
        <authorList>
            <person name="Vekeman B."/>
            <person name="Kerckhof F.M."/>
            <person name="Cremers G."/>
            <person name="de Vos P."/>
            <person name="Vandamme P."/>
            <person name="Boon N."/>
            <person name="Op den Camp H.J."/>
            <person name="Heylen K."/>
        </authorList>
    </citation>
    <scope>NUCLEOTIDE SEQUENCE [LARGE SCALE GENOMIC DNA]</scope>
    <source>
        <strain evidence="3 4">R-67177</strain>
    </source>
</reference>
<dbReference type="OrthoDB" id="7927646at2"/>
<dbReference type="RefSeq" id="WP_069624976.1">
    <property type="nucleotide sequence ID" value="NZ_LPWD01000445.1"/>
</dbReference>
<dbReference type="InterPro" id="IPR011990">
    <property type="entry name" value="TPR-like_helical_dom_sf"/>
</dbReference>
<dbReference type="AlphaFoldDB" id="A0A1E3VYU4"/>
<dbReference type="Proteomes" id="UP000095042">
    <property type="component" value="Unassembled WGS sequence"/>
</dbReference>
<feature type="chain" id="PRO_5009138776" description="Tetratricopeptide repeat protein" evidence="2">
    <location>
        <begin position="29"/>
        <end position="113"/>
    </location>
</feature>
<gene>
    <name evidence="3" type="ORF">AUC71_03815</name>
</gene>
<sequence>MASFRAKICLTLAAGLAAAVAVLGAAQAEDQVLLRAREGAAAMIRGQFERAVSLYDEALATPDVSKFVQASIYSDRGVAKWRMKQTREAVDDSTNPFSSRRKAPPSTTTVATR</sequence>
<dbReference type="Gene3D" id="1.25.40.10">
    <property type="entry name" value="Tetratricopeptide repeat domain"/>
    <property type="match status" value="1"/>
</dbReference>
<dbReference type="SUPFAM" id="SSF48452">
    <property type="entry name" value="TPR-like"/>
    <property type="match status" value="1"/>
</dbReference>
<feature type="region of interest" description="Disordered" evidence="1">
    <location>
        <begin position="87"/>
        <end position="113"/>
    </location>
</feature>
<proteinExistence type="predicted"/>
<name>A0A1E3VYU4_9HYPH</name>
<feature type="signal peptide" evidence="2">
    <location>
        <begin position="1"/>
        <end position="28"/>
    </location>
</feature>
<keyword evidence="2" id="KW-0732">Signal</keyword>